<keyword evidence="2" id="KW-0732">Signal</keyword>
<sequence length="241" mass="26349">MKILSFSAILLASVSFAFAAVVTPYTKAMCTSLGEVGLINLDSLGCSDHIVQAPTRIADKVEVCSALHRGGLVNLEHVGCPPAVLMSRDRDDRNVGRTKAPWKNGPGKRHGNATSKAHHKCHHHRKPHKEDHHPGHPEKEDQPKKEGPTKGPEEEVPSEDPKEDDPAEDPKKEHDAPEKCGSQDICKIFQNGLVNINILNCNNRSGKREDTDIGHDDPECRKKTCEIMQQGLANLAGFGCS</sequence>
<accession>A0A177T896</accession>
<reference evidence="3" key="1">
    <citation type="submission" date="2016-04" db="EMBL/GenBank/DDBJ databases">
        <authorList>
            <person name="Nguyen H.D."/>
            <person name="Samba Siva P."/>
            <person name="Cullis J."/>
            <person name="Levesque C.A."/>
            <person name="Hambleton S."/>
        </authorList>
    </citation>
    <scope>NUCLEOTIDE SEQUENCE</scope>
    <source>
        <strain evidence="3">DAOMC 236416</strain>
    </source>
</reference>
<feature type="region of interest" description="Disordered" evidence="1">
    <location>
        <begin position="84"/>
        <end position="179"/>
    </location>
</feature>
<name>A0A177T896_9BASI</name>
<evidence type="ECO:0000256" key="1">
    <source>
        <dbReference type="SAM" id="MobiDB-lite"/>
    </source>
</evidence>
<dbReference type="AlphaFoldDB" id="A0A177T896"/>
<evidence type="ECO:0008006" key="5">
    <source>
        <dbReference type="Google" id="ProtNLM"/>
    </source>
</evidence>
<feature type="signal peptide" evidence="2">
    <location>
        <begin position="1"/>
        <end position="19"/>
    </location>
</feature>
<evidence type="ECO:0000256" key="2">
    <source>
        <dbReference type="SAM" id="SignalP"/>
    </source>
</evidence>
<organism evidence="3 4">
    <name type="scientific">Tilletia indica</name>
    <dbReference type="NCBI Taxonomy" id="43049"/>
    <lineage>
        <taxon>Eukaryota</taxon>
        <taxon>Fungi</taxon>
        <taxon>Dikarya</taxon>
        <taxon>Basidiomycota</taxon>
        <taxon>Ustilaginomycotina</taxon>
        <taxon>Exobasidiomycetes</taxon>
        <taxon>Tilletiales</taxon>
        <taxon>Tilletiaceae</taxon>
        <taxon>Tilletia</taxon>
    </lineage>
</organism>
<dbReference type="Proteomes" id="UP000077521">
    <property type="component" value="Unassembled WGS sequence"/>
</dbReference>
<comment type="caution">
    <text evidence="3">The sequence shown here is derived from an EMBL/GenBank/DDBJ whole genome shotgun (WGS) entry which is preliminary data.</text>
</comment>
<gene>
    <name evidence="3" type="ORF">A4X13_0g7997</name>
</gene>
<protein>
    <recommendedName>
        <fullName evidence="5">Hydrophobin</fullName>
    </recommendedName>
</protein>
<feature type="compositionally biased region" description="Acidic residues" evidence="1">
    <location>
        <begin position="154"/>
        <end position="167"/>
    </location>
</feature>
<keyword evidence="4" id="KW-1185">Reference proteome</keyword>
<dbReference type="EMBL" id="LWDF02001186">
    <property type="protein sequence ID" value="KAE8239967.1"/>
    <property type="molecule type" value="Genomic_DNA"/>
</dbReference>
<feature type="compositionally biased region" description="Basic residues" evidence="1">
    <location>
        <begin position="106"/>
        <end position="127"/>
    </location>
</feature>
<feature type="compositionally biased region" description="Basic and acidic residues" evidence="1">
    <location>
        <begin position="168"/>
        <end position="178"/>
    </location>
</feature>
<evidence type="ECO:0000313" key="3">
    <source>
        <dbReference type="EMBL" id="KAE8239967.1"/>
    </source>
</evidence>
<evidence type="ECO:0000313" key="4">
    <source>
        <dbReference type="Proteomes" id="UP000077521"/>
    </source>
</evidence>
<reference evidence="3" key="2">
    <citation type="journal article" date="2019" name="IMA Fungus">
        <title>Genome sequencing and comparison of five Tilletia species to identify candidate genes for the detection of regulated species infecting wheat.</title>
        <authorList>
            <person name="Nguyen H.D.T."/>
            <person name="Sultana T."/>
            <person name="Kesanakurti P."/>
            <person name="Hambleton S."/>
        </authorList>
    </citation>
    <scope>NUCLEOTIDE SEQUENCE</scope>
    <source>
        <strain evidence="3">DAOMC 236416</strain>
    </source>
</reference>
<feature type="compositionally biased region" description="Basic and acidic residues" evidence="1">
    <location>
        <begin position="128"/>
        <end position="153"/>
    </location>
</feature>
<feature type="chain" id="PRO_5043915548" description="Hydrophobin" evidence="2">
    <location>
        <begin position="20"/>
        <end position="241"/>
    </location>
</feature>
<proteinExistence type="predicted"/>